<name>A0A973A998_9GAMM</name>
<proteinExistence type="predicted"/>
<dbReference type="Proteomes" id="UP000754644">
    <property type="component" value="Unassembled WGS sequence"/>
</dbReference>
<protein>
    <submittedName>
        <fullName evidence="1">Uncharacterized protein</fullName>
    </submittedName>
</protein>
<dbReference type="AlphaFoldDB" id="A0A973A998"/>
<accession>A0A973A998</accession>
<organism evidence="1 2">
    <name type="scientific">SAR86 cluster bacterium</name>
    <dbReference type="NCBI Taxonomy" id="2030880"/>
    <lineage>
        <taxon>Bacteria</taxon>
        <taxon>Pseudomonadati</taxon>
        <taxon>Pseudomonadota</taxon>
        <taxon>Gammaproteobacteria</taxon>
        <taxon>SAR86 cluster</taxon>
    </lineage>
</organism>
<evidence type="ECO:0000313" key="2">
    <source>
        <dbReference type="Proteomes" id="UP000754644"/>
    </source>
</evidence>
<feature type="non-terminal residue" evidence="1">
    <location>
        <position position="750"/>
    </location>
</feature>
<sequence length="750" mass="83632">LYMGLTMDLVAEGGSARLLGVGRYGLSLSGFSIEPGVSYFRGVGSLLAHGATGQLAAVEKTGDILTLKYTHAANLVADYFKTAFAVALHETKTDLAHWLDIAETVVTQERADILQLIALTQSAPRVSWHTIGQLHGLSSAAAFDYLRIHEQLANILPKDQLPRVTLLVLKYAGGDYPVTTWLNGLMSSLPLMANKEREHLLQLLERLDDVRLAETLVASVPNLPMNDWRILDAWLSGVFDFGARQHPTAMAYLGLESSSSVEHLAALCGQVELKDCLRLLQFYTEAFVGARLRLVGRNDPDAQGQTLAGTDGTVIVLPELASDYASRDQNFRFYKVALLHQLGFYEFGTFDFRFENNPLAFTAYFRRFNNPSLASLLFQLLEDARVDWQVTNTYRGSGSDFNWLKGDALARRETVITATDTGRCLETIVRAGLDADEAPQSQRADDADAPEIRRLTQTLRVVGASVWNTMAAVRDCYALIVRLSPAADEPSCWLEVPQQVSFRGVIEPDTISVNLQLGLLADDDLDLVDDDAEKMGMSMMLNPGDVDVDKMKQAELEGAGMLLKEMDRLPDEISEQTKKETAADDEATLKALLAGRVAPQSAREFHYDEWDFVINDYRRRWCTLFEIREVDEDPEFVDEALQSLRGLGARVRRQLNMLRPEMLAKVRGQLDGEELDMEKAIEAIVDRKAGLSPEERIYVQKQRKVRDVSALFLLDMSASTDDPVPDPDAEVVEPVYVDPDSDDYLRDYYA</sequence>
<feature type="non-terminal residue" evidence="1">
    <location>
        <position position="1"/>
    </location>
</feature>
<reference evidence="1" key="1">
    <citation type="submission" date="2020-05" db="EMBL/GenBank/DDBJ databases">
        <title>Sulfur intermediates as new biogeochemical hubs in an aquatic model microbial ecosystem.</title>
        <authorList>
            <person name="Vigneron A."/>
        </authorList>
    </citation>
    <scope>NUCLEOTIDE SEQUENCE</scope>
    <source>
        <strain evidence="1">Bin.250</strain>
    </source>
</reference>
<comment type="caution">
    <text evidence="1">The sequence shown here is derived from an EMBL/GenBank/DDBJ whole genome shotgun (WGS) entry which is preliminary data.</text>
</comment>
<evidence type="ECO:0000313" key="1">
    <source>
        <dbReference type="EMBL" id="NQV66614.1"/>
    </source>
</evidence>
<gene>
    <name evidence="1" type="ORF">HQ497_14750</name>
</gene>
<dbReference type="EMBL" id="JABMOJ010000547">
    <property type="protein sequence ID" value="NQV66614.1"/>
    <property type="molecule type" value="Genomic_DNA"/>
</dbReference>